<evidence type="ECO:0000256" key="1">
    <source>
        <dbReference type="ARBA" id="ARBA00004141"/>
    </source>
</evidence>
<dbReference type="InterPro" id="IPR014150">
    <property type="entry name" value="Conjugal_tfr_TrbL"/>
</dbReference>
<feature type="transmembrane region" description="Helical" evidence="7">
    <location>
        <begin position="172"/>
        <end position="190"/>
    </location>
</feature>
<dbReference type="Pfam" id="PF04610">
    <property type="entry name" value="TrbL"/>
    <property type="match status" value="1"/>
</dbReference>
<evidence type="ECO:0000313" key="9">
    <source>
        <dbReference type="Proteomes" id="UP000480266"/>
    </source>
</evidence>
<organism evidence="8 9">
    <name type="scientific">Candidatus Afipia apatlaquensis</name>
    <dbReference type="NCBI Taxonomy" id="2712852"/>
    <lineage>
        <taxon>Bacteria</taxon>
        <taxon>Pseudomonadati</taxon>
        <taxon>Pseudomonadota</taxon>
        <taxon>Alphaproteobacteria</taxon>
        <taxon>Hyphomicrobiales</taxon>
        <taxon>Nitrobacteraceae</taxon>
        <taxon>Afipia</taxon>
    </lineage>
</organism>
<dbReference type="Proteomes" id="UP000480266">
    <property type="component" value="Unassembled WGS sequence"/>
</dbReference>
<feature type="transmembrane region" description="Helical" evidence="7">
    <location>
        <begin position="31"/>
        <end position="52"/>
    </location>
</feature>
<accession>A0A7C9VLV1</accession>
<evidence type="ECO:0000313" key="8">
    <source>
        <dbReference type="EMBL" id="NGX96675.1"/>
    </source>
</evidence>
<gene>
    <name evidence="8" type="primary">trbL</name>
    <name evidence="8" type="ORF">G4V63_16095</name>
</gene>
<keyword evidence="3 7" id="KW-0812">Transmembrane</keyword>
<dbReference type="GO" id="GO:0030255">
    <property type="term" value="P:protein secretion by the type IV secretion system"/>
    <property type="evidence" value="ECO:0007669"/>
    <property type="project" value="InterPro"/>
</dbReference>
<reference evidence="8" key="1">
    <citation type="submission" date="2020-02" db="EMBL/GenBank/DDBJ databases">
        <title>Draft genome sequence of Candidatus Afipia apatlaquensis IBT-C3, a potential strain for decolorization of textile dyes.</title>
        <authorList>
            <person name="Sanchez-Reyes A."/>
            <person name="Breton-Deval L."/>
            <person name="Mangelson H."/>
            <person name="Sanchez-Flores A."/>
        </authorList>
    </citation>
    <scope>NUCLEOTIDE SEQUENCE [LARGE SCALE GENOMIC DNA]</scope>
    <source>
        <strain evidence="8">IBT-C3</strain>
    </source>
</reference>
<evidence type="ECO:0000256" key="7">
    <source>
        <dbReference type="SAM" id="Phobius"/>
    </source>
</evidence>
<comment type="similarity">
    <text evidence="2">Belongs to the TrbL/VirB6 family.</text>
</comment>
<proteinExistence type="inferred from homology"/>
<feature type="transmembrane region" description="Helical" evidence="7">
    <location>
        <begin position="238"/>
        <end position="263"/>
    </location>
</feature>
<dbReference type="GO" id="GO:0016020">
    <property type="term" value="C:membrane"/>
    <property type="evidence" value="ECO:0007669"/>
    <property type="project" value="UniProtKB-SubCell"/>
</dbReference>
<keyword evidence="5 7" id="KW-0472">Membrane</keyword>
<evidence type="ECO:0000256" key="5">
    <source>
        <dbReference type="ARBA" id="ARBA00023136"/>
    </source>
</evidence>
<dbReference type="InterPro" id="IPR007688">
    <property type="entry name" value="Conjugal_tfr_TrbL/VirB6"/>
</dbReference>
<dbReference type="NCBIfam" id="TIGR02783">
    <property type="entry name" value="TrbL_P"/>
    <property type="match status" value="1"/>
</dbReference>
<evidence type="ECO:0000256" key="6">
    <source>
        <dbReference type="SAM" id="MobiDB-lite"/>
    </source>
</evidence>
<feature type="transmembrane region" description="Helical" evidence="7">
    <location>
        <begin position="139"/>
        <end position="165"/>
    </location>
</feature>
<feature type="compositionally biased region" description="Low complexity" evidence="6">
    <location>
        <begin position="317"/>
        <end position="329"/>
    </location>
</feature>
<dbReference type="NCBIfam" id="NF010449">
    <property type="entry name" value="PRK13875.1"/>
    <property type="match status" value="1"/>
</dbReference>
<evidence type="ECO:0000256" key="4">
    <source>
        <dbReference type="ARBA" id="ARBA00022989"/>
    </source>
</evidence>
<feature type="transmembrane region" description="Helical" evidence="7">
    <location>
        <begin position="64"/>
        <end position="85"/>
    </location>
</feature>
<evidence type="ECO:0000256" key="2">
    <source>
        <dbReference type="ARBA" id="ARBA00007802"/>
    </source>
</evidence>
<keyword evidence="4 7" id="KW-1133">Transmembrane helix</keyword>
<keyword evidence="9" id="KW-1185">Reference proteome</keyword>
<feature type="transmembrane region" description="Helical" evidence="7">
    <location>
        <begin position="269"/>
        <end position="292"/>
    </location>
</feature>
<protein>
    <submittedName>
        <fullName evidence="8">P-type conjugative transfer protein TrbL</fullName>
    </submittedName>
</protein>
<evidence type="ECO:0000256" key="3">
    <source>
        <dbReference type="ARBA" id="ARBA00022692"/>
    </source>
</evidence>
<comment type="caution">
    <text evidence="8">The sequence shown here is derived from an EMBL/GenBank/DDBJ whole genome shotgun (WGS) entry which is preliminary data.</text>
</comment>
<feature type="transmembrane region" description="Helical" evidence="7">
    <location>
        <begin position="196"/>
        <end position="217"/>
    </location>
</feature>
<dbReference type="EMBL" id="JAAMRR010000820">
    <property type="protein sequence ID" value="NGX96675.1"/>
    <property type="molecule type" value="Genomic_DNA"/>
</dbReference>
<dbReference type="AlphaFoldDB" id="A0A7C9VLV1"/>
<feature type="region of interest" description="Disordered" evidence="6">
    <location>
        <begin position="313"/>
        <end position="375"/>
    </location>
</feature>
<name>A0A7C9VLV1_9BRAD</name>
<sequence length="375" mass="38181">MNNTGVIDRFLDVFTRYIDSGFGLVGGDVQFLSTTLIGIDITLAGLFWAMSADDDVIARLIKKTLYIGFFAFIIGNFNSLCRVVFESFSQLGLKAAGSALSSADFLRPGKLAQVGVDAGKPLLEAASGLMGYVSFFTNFVQIFVLLVAWVIVVAAFFILAVQLFITLIEFKLTTLAGFVLIPFALFNKTSFLAEKVLGNVVASGVKILVLAVIVGIGTSLFSEFTQGFGGDQPTIEDALAIMLAALSLFGLGIFAPSVAAGLVSGAPQLGAGAAVGTALAAGGLGVAGAMGARAGASIAGSAMGAGARGVGSLAGMSPSSSSSSSSSPSAGTPTWAQRLHRVQSMKSGASTAAHAVRSGDHGGSNSVPLNQDDRA</sequence>
<comment type="subcellular location">
    <subcellularLocation>
        <location evidence="1">Membrane</location>
        <topology evidence="1">Multi-pass membrane protein</topology>
    </subcellularLocation>
</comment>